<dbReference type="SMART" id="SM00082">
    <property type="entry name" value="LRRCT"/>
    <property type="match status" value="1"/>
</dbReference>
<reference evidence="10" key="3">
    <citation type="submission" date="2020-05" db="EMBL/GenBank/DDBJ databases">
        <title>Electrophorus electricus (electric eel) genome, fEleEle1, primary haplotype.</title>
        <authorList>
            <person name="Myers G."/>
            <person name="Meyer A."/>
            <person name="Fedrigo O."/>
            <person name="Formenti G."/>
            <person name="Rhie A."/>
            <person name="Tracey A."/>
            <person name="Sims Y."/>
            <person name="Jarvis E.D."/>
        </authorList>
    </citation>
    <scope>NUCLEOTIDE SEQUENCE [LARGE SCALE GENOMIC DNA]</scope>
</reference>
<keyword evidence="11" id="KW-1185">Reference proteome</keyword>
<reference evidence="11" key="2">
    <citation type="journal article" date="2017" name="Sci. Adv.">
        <title>A tail of two voltages: Proteomic comparison of the three electric organs of the electric eel.</title>
        <authorList>
            <person name="Traeger L.L."/>
            <person name="Sabat G."/>
            <person name="Barrett-Wilt G.A."/>
            <person name="Wells G.B."/>
            <person name="Sussman M.R."/>
        </authorList>
    </citation>
    <scope>NUCLEOTIDE SEQUENCE [LARGE SCALE GENOMIC DNA]</scope>
</reference>
<dbReference type="PANTHER" id="PTHR45712:SF22">
    <property type="entry name" value="INSULIN-LIKE GROWTH FACTOR-BINDING PROTEIN COMPLEX ACID LABILE SUBUNIT"/>
    <property type="match status" value="1"/>
</dbReference>
<dbReference type="Pfam" id="PF13855">
    <property type="entry name" value="LRR_8"/>
    <property type="match status" value="3"/>
</dbReference>
<dbReference type="FunFam" id="3.80.10.10:FF:000169">
    <property type="entry name" value="TLR4 interactor with leucine rich repeats"/>
    <property type="match status" value="1"/>
</dbReference>
<dbReference type="PROSITE" id="PS51450">
    <property type="entry name" value="LRR"/>
    <property type="match status" value="3"/>
</dbReference>
<dbReference type="InterPro" id="IPR050333">
    <property type="entry name" value="SLRP"/>
</dbReference>
<dbReference type="STRING" id="8005.ENSEEEP00000002583"/>
<feature type="compositionally biased region" description="Basic residues" evidence="6">
    <location>
        <begin position="466"/>
        <end position="477"/>
    </location>
</feature>
<evidence type="ECO:0000313" key="11">
    <source>
        <dbReference type="Proteomes" id="UP000314983"/>
    </source>
</evidence>
<evidence type="ECO:0000256" key="5">
    <source>
        <dbReference type="ARBA" id="ARBA00023180"/>
    </source>
</evidence>
<dbReference type="SUPFAM" id="SSF52058">
    <property type="entry name" value="L domain-like"/>
    <property type="match status" value="1"/>
</dbReference>
<feature type="compositionally biased region" description="Polar residues" evidence="6">
    <location>
        <begin position="481"/>
        <end position="490"/>
    </location>
</feature>
<keyword evidence="2 8" id="KW-0732">Signal</keyword>
<dbReference type="RefSeq" id="XP_026870757.2">
    <property type="nucleotide sequence ID" value="XM_027014956.2"/>
</dbReference>
<reference evidence="10" key="4">
    <citation type="submission" date="2025-08" db="UniProtKB">
        <authorList>
            <consortium name="Ensembl"/>
        </authorList>
    </citation>
    <scope>IDENTIFICATION</scope>
</reference>
<evidence type="ECO:0000256" key="4">
    <source>
        <dbReference type="ARBA" id="ARBA00023157"/>
    </source>
</evidence>
<dbReference type="AlphaFoldDB" id="A0A4W4DUW5"/>
<evidence type="ECO:0000256" key="7">
    <source>
        <dbReference type="SAM" id="Phobius"/>
    </source>
</evidence>
<sequence>MAKSMSFKCMLCCAGALIFLSFHPVRPNCPERCDCQLAQHILCANRGLRAVPQTPADSATDVRVLGLAGNFIRNVSALDFVRYNSLMRLNLQFNRIRSIHPKAFEKLYKLEELYLGNNLISTMQPGTLQPLKKLQILYGNNNDIKELTPESFGNLGSVVKLRLDNNAIKLLQESVFKHLTNLVFLHMESNQLRHIHRSAFSSLTKLQFLNLSDNKQTELRDIFTFSQLKSLVTLLLSGNQIRHVGNHMFQNLKKLTKLSLSNNKIYRVDGGAFKGLSRLKELMIDSNELMEIPAGLLDPLERIEHLDLSDNQISRVDAAAFGHLMYLKVLKLKNNRLTILSGEIFASNGVLFSLDLNGNNWTCDCRMGKLKSWMTAVHSQGKLLGVFVRCHQPPALEGKYLDYVNYTQLLPGGNHSGFCGADYQTEPLESRGAGLLETLVTKEEKPRTGEDHKAVTVVDAEDKPPLQRRRKWSRPRLHAPPSNSGHSGKTSPLLDLVGALTTKAPPTLREKGVGDSVASPRTGTLGRIESSGQVEHQEVRSELDSCQFNRNHIMNVSVDSITHGEARVRWSIVSDTKAAAGRTLLFRVLFDRFGRPVRFPRYVYTDGETRAVTLQELRPDSTYIACVESVVGGVLCQVAPRDHCAGFVTTVPSPVGGVKLQHVTVVALVANAVLLLLVGGVWLGRLLRKRLQSRKSAGHVHVRHMYSTRRPFRSTMATTCVSSEFSGYQSGRPLAEEGDLIQFPGDRFFEGCLTRRDNDVITPQFSD</sequence>
<dbReference type="InterPro" id="IPR032675">
    <property type="entry name" value="LRR_dom_sf"/>
</dbReference>
<reference evidence="10" key="5">
    <citation type="submission" date="2025-09" db="UniProtKB">
        <authorList>
            <consortium name="Ensembl"/>
        </authorList>
    </citation>
    <scope>IDENTIFICATION</scope>
</reference>
<gene>
    <name evidence="10" type="primary">TRIL</name>
</gene>
<dbReference type="SUPFAM" id="SSF49265">
    <property type="entry name" value="Fibronectin type III"/>
    <property type="match status" value="1"/>
</dbReference>
<dbReference type="SMART" id="SM00369">
    <property type="entry name" value="LRR_TYP"/>
    <property type="match status" value="11"/>
</dbReference>
<evidence type="ECO:0000256" key="2">
    <source>
        <dbReference type="ARBA" id="ARBA00022729"/>
    </source>
</evidence>
<dbReference type="PROSITE" id="PS50853">
    <property type="entry name" value="FN3"/>
    <property type="match status" value="1"/>
</dbReference>
<dbReference type="PANTHER" id="PTHR45712">
    <property type="entry name" value="AGAP008170-PA"/>
    <property type="match status" value="1"/>
</dbReference>
<organism evidence="10 11">
    <name type="scientific">Electrophorus electricus</name>
    <name type="common">Electric eel</name>
    <name type="synonym">Gymnotus electricus</name>
    <dbReference type="NCBI Taxonomy" id="8005"/>
    <lineage>
        <taxon>Eukaryota</taxon>
        <taxon>Metazoa</taxon>
        <taxon>Chordata</taxon>
        <taxon>Craniata</taxon>
        <taxon>Vertebrata</taxon>
        <taxon>Euteleostomi</taxon>
        <taxon>Actinopterygii</taxon>
        <taxon>Neopterygii</taxon>
        <taxon>Teleostei</taxon>
        <taxon>Ostariophysi</taxon>
        <taxon>Gymnotiformes</taxon>
        <taxon>Gymnotoidei</taxon>
        <taxon>Gymnotidae</taxon>
        <taxon>Electrophorus</taxon>
    </lineage>
</organism>
<evidence type="ECO:0000256" key="3">
    <source>
        <dbReference type="ARBA" id="ARBA00022737"/>
    </source>
</evidence>
<evidence type="ECO:0000256" key="6">
    <source>
        <dbReference type="SAM" id="MobiDB-lite"/>
    </source>
</evidence>
<evidence type="ECO:0000256" key="1">
    <source>
        <dbReference type="ARBA" id="ARBA00022614"/>
    </source>
</evidence>
<feature type="region of interest" description="Disordered" evidence="6">
    <location>
        <begin position="459"/>
        <end position="492"/>
    </location>
</feature>
<evidence type="ECO:0000313" key="10">
    <source>
        <dbReference type="Ensembl" id="ENSEEEP00000002583.2"/>
    </source>
</evidence>
<reference evidence="11" key="1">
    <citation type="journal article" date="2014" name="Science">
        <title>Nonhuman genetics. Genomic basis for the convergent evolution of electric organs.</title>
        <authorList>
            <person name="Gallant J.R."/>
            <person name="Traeger L.L."/>
            <person name="Volkening J.D."/>
            <person name="Moffett H."/>
            <person name="Chen P.H."/>
            <person name="Novina C.D."/>
            <person name="Phillips G.N.Jr."/>
            <person name="Anand R."/>
            <person name="Wells G.B."/>
            <person name="Pinch M."/>
            <person name="Guth R."/>
            <person name="Unguez G.A."/>
            <person name="Albert J.S."/>
            <person name="Zakon H.H."/>
            <person name="Samanta M.P."/>
            <person name="Sussman M.R."/>
        </authorList>
    </citation>
    <scope>NUCLEOTIDE SEQUENCE [LARGE SCALE GENOMIC DNA]</scope>
</reference>
<keyword evidence="4" id="KW-1015">Disulfide bond</keyword>
<dbReference type="SMART" id="SM00365">
    <property type="entry name" value="LRR_SD22"/>
    <property type="match status" value="5"/>
</dbReference>
<name>A0A4W4DUW5_ELEEL</name>
<evidence type="ECO:0000259" key="9">
    <source>
        <dbReference type="PROSITE" id="PS50853"/>
    </source>
</evidence>
<dbReference type="Gene3D" id="3.80.10.10">
    <property type="entry name" value="Ribonuclease Inhibitor"/>
    <property type="match status" value="3"/>
</dbReference>
<feature type="signal peptide" evidence="8">
    <location>
        <begin position="1"/>
        <end position="27"/>
    </location>
</feature>
<dbReference type="Ensembl" id="ENSEEET00000002624.2">
    <property type="protein sequence ID" value="ENSEEEP00000002583.2"/>
    <property type="gene ID" value="ENSEEEG00000001491.2"/>
</dbReference>
<feature type="domain" description="Fibronectin type-III" evidence="9">
    <location>
        <begin position="552"/>
        <end position="653"/>
    </location>
</feature>
<evidence type="ECO:0000256" key="8">
    <source>
        <dbReference type="SAM" id="SignalP"/>
    </source>
</evidence>
<dbReference type="InterPro" id="IPR003591">
    <property type="entry name" value="Leu-rich_rpt_typical-subtyp"/>
</dbReference>
<dbReference type="GeneTree" id="ENSGT00940000161975"/>
<dbReference type="GeneID" id="113580416"/>
<protein>
    <recommendedName>
        <fullName evidence="9">Fibronectin type-III domain-containing protein</fullName>
    </recommendedName>
</protein>
<keyword evidence="3" id="KW-0677">Repeat</keyword>
<dbReference type="OMA" id="TDPCDFN"/>
<keyword evidence="7" id="KW-0472">Membrane</keyword>
<keyword evidence="7" id="KW-1133">Transmembrane helix</keyword>
<dbReference type="FunFam" id="3.80.10.10:FF:000770">
    <property type="entry name" value="Uncharacterized protein"/>
    <property type="match status" value="1"/>
</dbReference>
<keyword evidence="1" id="KW-0433">Leucine-rich repeat</keyword>
<dbReference type="Proteomes" id="UP000314983">
    <property type="component" value="Chromosome 8"/>
</dbReference>
<dbReference type="InterPro" id="IPR001611">
    <property type="entry name" value="Leu-rich_rpt"/>
</dbReference>
<keyword evidence="5" id="KW-0325">Glycoprotein</keyword>
<dbReference type="InterPro" id="IPR000483">
    <property type="entry name" value="Cys-rich_flank_reg_C"/>
</dbReference>
<dbReference type="GO" id="GO:0005615">
    <property type="term" value="C:extracellular space"/>
    <property type="evidence" value="ECO:0007669"/>
    <property type="project" value="TreeGrafter"/>
</dbReference>
<keyword evidence="7" id="KW-0812">Transmembrane</keyword>
<feature type="region of interest" description="Disordered" evidence="6">
    <location>
        <begin position="506"/>
        <end position="534"/>
    </location>
</feature>
<feature type="transmembrane region" description="Helical" evidence="7">
    <location>
        <begin position="663"/>
        <end position="684"/>
    </location>
</feature>
<dbReference type="InterPro" id="IPR003961">
    <property type="entry name" value="FN3_dom"/>
</dbReference>
<accession>A0A4W4DUW5</accession>
<dbReference type="InterPro" id="IPR036116">
    <property type="entry name" value="FN3_sf"/>
</dbReference>
<proteinExistence type="predicted"/>
<feature type="chain" id="PRO_5044254784" description="Fibronectin type-III domain-containing protein" evidence="8">
    <location>
        <begin position="28"/>
        <end position="767"/>
    </location>
</feature>